<accession>A0ACC6NZJ0</accession>
<organism evidence="1 2">
    <name type="scientific">Amphibiibacter pelophylacis</name>
    <dbReference type="NCBI Taxonomy" id="1799477"/>
    <lineage>
        <taxon>Bacteria</taxon>
        <taxon>Pseudomonadati</taxon>
        <taxon>Pseudomonadota</taxon>
        <taxon>Betaproteobacteria</taxon>
        <taxon>Burkholderiales</taxon>
        <taxon>Sphaerotilaceae</taxon>
        <taxon>Amphibiibacter</taxon>
    </lineage>
</organism>
<proteinExistence type="predicted"/>
<comment type="caution">
    <text evidence="1">The sequence shown here is derived from an EMBL/GenBank/DDBJ whole genome shotgun (WGS) entry which is preliminary data.</text>
</comment>
<evidence type="ECO:0000313" key="2">
    <source>
        <dbReference type="Proteomes" id="UP001364695"/>
    </source>
</evidence>
<name>A0ACC6NZJ0_9BURK</name>
<reference evidence="1" key="1">
    <citation type="submission" date="2023-10" db="EMBL/GenBank/DDBJ databases">
        <title>Amphibacter perezi, gen. nov., sp. nov. a novel taxa of the family Comamonadaceae, class Betaproteobacteria isolated from the skin microbiota of Pelophylax perezi from different populations.</title>
        <authorList>
            <person name="Costa S."/>
            <person name="Proenca D.N."/>
            <person name="Lopes I."/>
            <person name="Morais P.V."/>
        </authorList>
    </citation>
    <scope>NUCLEOTIDE SEQUENCE</scope>
    <source>
        <strain evidence="1">SL12-8</strain>
    </source>
</reference>
<protein>
    <submittedName>
        <fullName evidence="1">Uncharacterized protein</fullName>
    </submittedName>
</protein>
<gene>
    <name evidence="1" type="ORF">RV045_02820</name>
</gene>
<dbReference type="EMBL" id="JAWDIE010000003">
    <property type="protein sequence ID" value="MEJ7137363.1"/>
    <property type="molecule type" value="Genomic_DNA"/>
</dbReference>
<evidence type="ECO:0000313" key="1">
    <source>
        <dbReference type="EMBL" id="MEJ7137363.1"/>
    </source>
</evidence>
<dbReference type="Proteomes" id="UP001364695">
    <property type="component" value="Unassembled WGS sequence"/>
</dbReference>
<sequence length="100" mass="10546">MDFVLLAALAKANASFRQPSAFGALFGVLSLAGDWFFMNLGGHPLTALLILLVAKSLLAMATLELLDRFDDSILIWMAVLIAGSAVVMVAPRWALGVLGG</sequence>
<keyword evidence="2" id="KW-1185">Reference proteome</keyword>